<keyword evidence="3" id="KW-1185">Reference proteome</keyword>
<dbReference type="Pfam" id="PF01909">
    <property type="entry name" value="NTP_transf_2"/>
    <property type="match status" value="1"/>
</dbReference>
<comment type="caution">
    <text evidence="2">The sequence shown here is derived from an EMBL/GenBank/DDBJ whole genome shotgun (WGS) entry which is preliminary data.</text>
</comment>
<dbReference type="OrthoDB" id="5176171at2"/>
<name>A0A2M9Y5K3_9LEPT</name>
<dbReference type="RefSeq" id="WP_100788865.1">
    <property type="nucleotide sequence ID" value="NZ_NPDQ01000001.1"/>
</dbReference>
<organism evidence="2 3">
    <name type="scientific">Leptospira brenneri</name>
    <dbReference type="NCBI Taxonomy" id="2023182"/>
    <lineage>
        <taxon>Bacteria</taxon>
        <taxon>Pseudomonadati</taxon>
        <taxon>Spirochaetota</taxon>
        <taxon>Spirochaetia</taxon>
        <taxon>Leptospirales</taxon>
        <taxon>Leptospiraceae</taxon>
        <taxon>Leptospira</taxon>
    </lineage>
</organism>
<evidence type="ECO:0000259" key="1">
    <source>
        <dbReference type="Pfam" id="PF01909"/>
    </source>
</evidence>
<dbReference type="GO" id="GO:0016779">
    <property type="term" value="F:nucleotidyltransferase activity"/>
    <property type="evidence" value="ECO:0007669"/>
    <property type="project" value="InterPro"/>
</dbReference>
<reference evidence="2" key="1">
    <citation type="journal article" date="2019" name="PLoS Negl. Trop. Dis.">
        <title>Revisiting the worldwide diversity of Leptospira species in the environment.</title>
        <authorList>
            <person name="Vincent A.T."/>
            <person name="Schiettekatte O."/>
            <person name="Bourhy P."/>
            <person name="Veyrier F.J."/>
            <person name="Picardeau M."/>
        </authorList>
    </citation>
    <scope>NUCLEOTIDE SEQUENCE [LARGE SCALE GENOMIC DNA]</scope>
    <source>
        <strain evidence="2">201800277</strain>
    </source>
</reference>
<gene>
    <name evidence="2" type="ORF">EHQ30_06110</name>
</gene>
<dbReference type="InterPro" id="IPR043519">
    <property type="entry name" value="NT_sf"/>
</dbReference>
<protein>
    <recommendedName>
        <fullName evidence="1">Polymerase nucleotidyl transferase domain-containing protein</fullName>
    </recommendedName>
</protein>
<dbReference type="EMBL" id="RQFP01000001">
    <property type="protein sequence ID" value="TGK96185.1"/>
    <property type="molecule type" value="Genomic_DNA"/>
</dbReference>
<proteinExistence type="predicted"/>
<dbReference type="AlphaFoldDB" id="A0A2M9Y5K3"/>
<dbReference type="InterPro" id="IPR002934">
    <property type="entry name" value="Polymerase_NTP_transf_dom"/>
</dbReference>
<accession>A0A2M9Y5K3</accession>
<dbReference type="SUPFAM" id="SSF81301">
    <property type="entry name" value="Nucleotidyltransferase"/>
    <property type="match status" value="1"/>
</dbReference>
<sequence>MKISEDKQETLNRIVNDLKSINNVTAIVLGGSYSTGMANENSDLDIGIYYHESSPFSIESIKSIADKYNSGDETTVTSFYQWGAWVNGGAWIETKSGEVDFVYRNIEQVKSTIEKSKEGIYINDFEQQPPYGFSSTIYLAETYYCVPLFDPENIIQNLKKEVKQYPEKLKQTITQQSLWSAEFTLWQADKFAKKFDFYNTVGCFSRALKNIIEALLAINELYSIGDKKSMEVLKRAPKLPEKLESRIEVIVNLDKQNIVSKTNELRQLFEETVSFAKDSYHPYFKL</sequence>
<dbReference type="CDD" id="cd05403">
    <property type="entry name" value="NT_KNTase_like"/>
    <property type="match status" value="1"/>
</dbReference>
<feature type="domain" description="Polymerase nucleotidyl transferase" evidence="1">
    <location>
        <begin position="12"/>
        <end position="108"/>
    </location>
</feature>
<evidence type="ECO:0000313" key="3">
    <source>
        <dbReference type="Proteomes" id="UP000297891"/>
    </source>
</evidence>
<dbReference type="Gene3D" id="3.30.460.10">
    <property type="entry name" value="Beta Polymerase, domain 2"/>
    <property type="match status" value="1"/>
</dbReference>
<dbReference type="Proteomes" id="UP000297891">
    <property type="component" value="Unassembled WGS sequence"/>
</dbReference>
<evidence type="ECO:0000313" key="2">
    <source>
        <dbReference type="EMBL" id="TGK96185.1"/>
    </source>
</evidence>